<dbReference type="CDD" id="cd13140">
    <property type="entry name" value="MATE_like_1"/>
    <property type="match status" value="1"/>
</dbReference>
<dbReference type="InterPro" id="IPR050222">
    <property type="entry name" value="MATE_MdtK"/>
</dbReference>
<feature type="transmembrane region" description="Helical" evidence="13">
    <location>
        <begin position="392"/>
        <end position="413"/>
    </location>
</feature>
<keyword evidence="7" id="KW-1003">Cell membrane</keyword>
<dbReference type="RefSeq" id="WP_183770291.1">
    <property type="nucleotide sequence ID" value="NZ_CAWVEG010000170.1"/>
</dbReference>
<keyword evidence="11 13" id="KW-0472">Membrane</keyword>
<protein>
    <recommendedName>
        <fullName evidence="4">Probable multidrug resistance protein NorM</fullName>
    </recommendedName>
    <alternativeName>
        <fullName evidence="12">Multidrug-efflux transporter</fullName>
    </alternativeName>
</protein>
<keyword evidence="9 13" id="KW-1133">Transmembrane helix</keyword>
<accession>A0A7W8M483</accession>
<keyword evidence="8 13" id="KW-0812">Transmembrane</keyword>
<feature type="transmembrane region" description="Helical" evidence="13">
    <location>
        <begin position="12"/>
        <end position="33"/>
    </location>
</feature>
<evidence type="ECO:0000256" key="4">
    <source>
        <dbReference type="ARBA" id="ARBA00020268"/>
    </source>
</evidence>
<feature type="transmembrane region" description="Helical" evidence="13">
    <location>
        <begin position="167"/>
        <end position="188"/>
    </location>
</feature>
<feature type="transmembrane region" description="Helical" evidence="13">
    <location>
        <begin position="239"/>
        <end position="267"/>
    </location>
</feature>
<keyword evidence="6" id="KW-0050">Antiport</keyword>
<dbReference type="PIRSF" id="PIRSF006603">
    <property type="entry name" value="DinF"/>
    <property type="match status" value="1"/>
</dbReference>
<sequence>MKRSINLLEGPIYPSLTRLALPVVGTSLVQMAYNMVDMIWIGRVGSDAVAAVGAAGMYMWLANGITSLSRVGGQIKVAHALGAKDSDEAVCYARSALQMGIISGILYGLLALIFNGPLIGFFALNSPLVVADAQIYMMITCGLITFNFVNVIMGGIINAMGNSQTPFLATCVGLGFNFIMDPVLIFGIGPFPKLGVAGAALATVLAQAIVTLVLVLSVRNDALIFSKLHLLSRPDLSRLKTIVCISLPIAVQSMIFTFISMVIARIIAGWGDSAVAVQKVGNQIESISWMAADGFSVAVNAFIGQNYGAGNMERVRKGYRTATVLTVCWGILCTVILLFLPGYIFRIFIPQADLWPMGVDYLQILGVSEIFLCMEIMTTGAFSGLGRTMPPAVESIILTAARIPMALVLSATALGLNGIWWSISISSFLKGIVLVLWFIFCLRGLKKGDGCGNIVADHKVSNE</sequence>
<evidence type="ECO:0000256" key="3">
    <source>
        <dbReference type="ARBA" id="ARBA00010199"/>
    </source>
</evidence>
<proteinExistence type="inferred from homology"/>
<comment type="caution">
    <text evidence="14">The sequence shown here is derived from an EMBL/GenBank/DDBJ whole genome shotgun (WGS) entry which is preliminary data.</text>
</comment>
<comment type="subcellular location">
    <subcellularLocation>
        <location evidence="2">Cell membrane</location>
        <topology evidence="2">Multi-pass membrane protein</topology>
    </subcellularLocation>
</comment>
<evidence type="ECO:0000256" key="8">
    <source>
        <dbReference type="ARBA" id="ARBA00022692"/>
    </source>
</evidence>
<feature type="transmembrane region" description="Helical" evidence="13">
    <location>
        <begin position="287"/>
        <end position="303"/>
    </location>
</feature>
<dbReference type="EMBL" id="JACHFW010000001">
    <property type="protein sequence ID" value="MBB5263021.1"/>
    <property type="molecule type" value="Genomic_DNA"/>
</dbReference>
<dbReference type="Proteomes" id="UP000543642">
    <property type="component" value="Unassembled WGS sequence"/>
</dbReference>
<dbReference type="GO" id="GO:0015297">
    <property type="term" value="F:antiporter activity"/>
    <property type="evidence" value="ECO:0007669"/>
    <property type="project" value="UniProtKB-KW"/>
</dbReference>
<evidence type="ECO:0000256" key="2">
    <source>
        <dbReference type="ARBA" id="ARBA00004651"/>
    </source>
</evidence>
<dbReference type="Pfam" id="PF01554">
    <property type="entry name" value="MatE"/>
    <property type="match status" value="2"/>
</dbReference>
<feature type="transmembrane region" description="Helical" evidence="13">
    <location>
        <begin position="104"/>
        <end position="123"/>
    </location>
</feature>
<evidence type="ECO:0000256" key="13">
    <source>
        <dbReference type="SAM" id="Phobius"/>
    </source>
</evidence>
<dbReference type="PANTHER" id="PTHR43298">
    <property type="entry name" value="MULTIDRUG RESISTANCE PROTEIN NORM-RELATED"/>
    <property type="match status" value="1"/>
</dbReference>
<feature type="transmembrane region" description="Helical" evidence="13">
    <location>
        <begin position="361"/>
        <end position="385"/>
    </location>
</feature>
<evidence type="ECO:0000313" key="14">
    <source>
        <dbReference type="EMBL" id="MBB5263021.1"/>
    </source>
</evidence>
<keyword evidence="5" id="KW-0813">Transport</keyword>
<gene>
    <name evidence="14" type="ORF">HNP82_000115</name>
</gene>
<dbReference type="GO" id="GO:0042910">
    <property type="term" value="F:xenobiotic transmembrane transporter activity"/>
    <property type="evidence" value="ECO:0007669"/>
    <property type="project" value="InterPro"/>
</dbReference>
<feature type="transmembrane region" description="Helical" evidence="13">
    <location>
        <begin position="39"/>
        <end position="61"/>
    </location>
</feature>
<evidence type="ECO:0000256" key="7">
    <source>
        <dbReference type="ARBA" id="ARBA00022475"/>
    </source>
</evidence>
<evidence type="ECO:0000313" key="15">
    <source>
        <dbReference type="Proteomes" id="UP000543642"/>
    </source>
</evidence>
<keyword evidence="15" id="KW-1185">Reference proteome</keyword>
<evidence type="ECO:0000256" key="9">
    <source>
        <dbReference type="ARBA" id="ARBA00022989"/>
    </source>
</evidence>
<dbReference type="InterPro" id="IPR048279">
    <property type="entry name" value="MdtK-like"/>
</dbReference>
<name>A0A7W8M483_9FIRM</name>
<evidence type="ECO:0000256" key="1">
    <source>
        <dbReference type="ARBA" id="ARBA00003408"/>
    </source>
</evidence>
<dbReference type="AlphaFoldDB" id="A0A7W8M483"/>
<feature type="transmembrane region" description="Helical" evidence="13">
    <location>
        <begin position="194"/>
        <end position="218"/>
    </location>
</feature>
<dbReference type="InterPro" id="IPR002528">
    <property type="entry name" value="MATE_fam"/>
</dbReference>
<reference evidence="14 15" key="1">
    <citation type="submission" date="2020-08" db="EMBL/GenBank/DDBJ databases">
        <title>Genomic Encyclopedia of Type Strains, Phase IV (KMG-IV): sequencing the most valuable type-strain genomes for metagenomic binning, comparative biology and taxonomic classification.</title>
        <authorList>
            <person name="Goeker M."/>
        </authorList>
    </citation>
    <scope>NUCLEOTIDE SEQUENCE [LARGE SCALE GENOMIC DNA]</scope>
    <source>
        <strain evidence="14 15">DSM 106146</strain>
    </source>
</reference>
<evidence type="ECO:0000256" key="10">
    <source>
        <dbReference type="ARBA" id="ARBA00023065"/>
    </source>
</evidence>
<feature type="transmembrane region" description="Helical" evidence="13">
    <location>
        <begin position="324"/>
        <end position="349"/>
    </location>
</feature>
<evidence type="ECO:0000256" key="12">
    <source>
        <dbReference type="ARBA" id="ARBA00031636"/>
    </source>
</evidence>
<evidence type="ECO:0000256" key="6">
    <source>
        <dbReference type="ARBA" id="ARBA00022449"/>
    </source>
</evidence>
<evidence type="ECO:0000256" key="5">
    <source>
        <dbReference type="ARBA" id="ARBA00022448"/>
    </source>
</evidence>
<feature type="transmembrane region" description="Helical" evidence="13">
    <location>
        <begin position="419"/>
        <end position="440"/>
    </location>
</feature>
<organism evidence="14 15">
    <name type="scientific">Catenibacillus scindens</name>
    <dbReference type="NCBI Taxonomy" id="673271"/>
    <lineage>
        <taxon>Bacteria</taxon>
        <taxon>Bacillati</taxon>
        <taxon>Bacillota</taxon>
        <taxon>Clostridia</taxon>
        <taxon>Lachnospirales</taxon>
        <taxon>Lachnospiraceae</taxon>
        <taxon>Catenibacillus</taxon>
    </lineage>
</organism>
<dbReference type="GO" id="GO:0006811">
    <property type="term" value="P:monoatomic ion transport"/>
    <property type="evidence" value="ECO:0007669"/>
    <property type="project" value="UniProtKB-KW"/>
</dbReference>
<comment type="function">
    <text evidence="1">Multidrug efflux pump.</text>
</comment>
<dbReference type="PANTHER" id="PTHR43298:SF2">
    <property type="entry name" value="FMN_FAD EXPORTER YEEO-RELATED"/>
    <property type="match status" value="1"/>
</dbReference>
<comment type="similarity">
    <text evidence="3">Belongs to the multi antimicrobial extrusion (MATE) (TC 2.A.66.1) family.</text>
</comment>
<keyword evidence="10" id="KW-0406">Ion transport</keyword>
<evidence type="ECO:0000256" key="11">
    <source>
        <dbReference type="ARBA" id="ARBA00023136"/>
    </source>
</evidence>
<dbReference type="NCBIfam" id="TIGR00797">
    <property type="entry name" value="matE"/>
    <property type="match status" value="1"/>
</dbReference>
<feature type="transmembrane region" description="Helical" evidence="13">
    <location>
        <begin position="135"/>
        <end position="160"/>
    </location>
</feature>
<dbReference type="GO" id="GO:0005886">
    <property type="term" value="C:plasma membrane"/>
    <property type="evidence" value="ECO:0007669"/>
    <property type="project" value="UniProtKB-SubCell"/>
</dbReference>